<evidence type="ECO:0000259" key="3">
    <source>
        <dbReference type="SMART" id="SM00062"/>
    </source>
</evidence>
<evidence type="ECO:0000313" key="5">
    <source>
        <dbReference type="Proteomes" id="UP000182584"/>
    </source>
</evidence>
<protein>
    <submittedName>
        <fullName evidence="4">NitT/TauT family transport system substrate-binding protein</fullName>
    </submittedName>
</protein>
<feature type="domain" description="Solute-binding protein family 3/N-terminal" evidence="3">
    <location>
        <begin position="39"/>
        <end position="260"/>
    </location>
</feature>
<dbReference type="InterPro" id="IPR015168">
    <property type="entry name" value="SsuA/THI5"/>
</dbReference>
<evidence type="ECO:0000256" key="1">
    <source>
        <dbReference type="ARBA" id="ARBA00010742"/>
    </source>
</evidence>
<dbReference type="Proteomes" id="UP000182584">
    <property type="component" value="Unassembled WGS sequence"/>
</dbReference>
<dbReference type="RefSeq" id="WP_074757009.1">
    <property type="nucleotide sequence ID" value="NZ_FOGJ01000018.1"/>
</dbReference>
<dbReference type="Pfam" id="PF09084">
    <property type="entry name" value="NMT1"/>
    <property type="match status" value="1"/>
</dbReference>
<dbReference type="EMBL" id="FOGJ01000018">
    <property type="protein sequence ID" value="SES07283.1"/>
    <property type="molecule type" value="Genomic_DNA"/>
</dbReference>
<keyword evidence="2" id="KW-0732">Signal</keyword>
<proteinExistence type="inferred from homology"/>
<accession>A0A1H9UDY7</accession>
<name>A0A1H9UDY7_BUTFI</name>
<reference evidence="4 5" key="1">
    <citation type="submission" date="2016-10" db="EMBL/GenBank/DDBJ databases">
        <authorList>
            <person name="de Groot N.N."/>
        </authorList>
    </citation>
    <scope>NUCLEOTIDE SEQUENCE [LARGE SCALE GENOMIC DNA]</scope>
    <source>
        <strain evidence="4 5">AR40</strain>
    </source>
</reference>
<evidence type="ECO:0000313" key="4">
    <source>
        <dbReference type="EMBL" id="SES07283.1"/>
    </source>
</evidence>
<dbReference type="PANTHER" id="PTHR30024">
    <property type="entry name" value="ALIPHATIC SULFONATES-BINDING PROTEIN-RELATED"/>
    <property type="match status" value="1"/>
</dbReference>
<evidence type="ECO:0000256" key="2">
    <source>
        <dbReference type="SAM" id="SignalP"/>
    </source>
</evidence>
<dbReference type="SUPFAM" id="SSF53850">
    <property type="entry name" value="Periplasmic binding protein-like II"/>
    <property type="match status" value="1"/>
</dbReference>
<sequence>MKKGFRYLKSILVTILAASLLLSGCGEGGEEKASAQGEVLNVAYFPTSFKSSLSTIAYVKGFFEEEGVNVNLVNLQSSADSLVALQEGKIDVNPLGITNTIQAIEDGEGGVVIIGGSAQAGGIIITTPENADKFKDLNNWKGATWATGRSYTGDFVVRHYLSEIGIDSNVDVSSVDLGDNLSIIQSVSKGEADVGYITADGARTALDYGLELITDVDDIEHAYPCCRISSTQNAVDTKGDQLVAYLRAVIRAYDFILANPDETIKIFTDLTSQDEDYVRDVLYGDFASAYVPDPARQKVLNFSQYLLEAQALSSTDGIKEAINVDLYKKALDQILTKYPDNENYKTLLEIYNEFDS</sequence>
<feature type="signal peptide" evidence="2">
    <location>
        <begin position="1"/>
        <end position="28"/>
    </location>
</feature>
<feature type="chain" id="PRO_5039398148" evidence="2">
    <location>
        <begin position="29"/>
        <end position="356"/>
    </location>
</feature>
<dbReference type="AlphaFoldDB" id="A0A1H9UDY7"/>
<gene>
    <name evidence="4" type="ORF">SAMN04487884_11830</name>
</gene>
<comment type="similarity">
    <text evidence="1">Belongs to the bacterial solute-binding protein SsuA/TauA family.</text>
</comment>
<dbReference type="SMART" id="SM00062">
    <property type="entry name" value="PBPb"/>
    <property type="match status" value="1"/>
</dbReference>
<dbReference type="InterPro" id="IPR001638">
    <property type="entry name" value="Solute-binding_3/MltF_N"/>
</dbReference>
<dbReference type="PROSITE" id="PS51257">
    <property type="entry name" value="PROKAR_LIPOPROTEIN"/>
    <property type="match status" value="1"/>
</dbReference>
<dbReference type="Gene3D" id="3.40.190.10">
    <property type="entry name" value="Periplasmic binding protein-like II"/>
    <property type="match status" value="2"/>
</dbReference>
<dbReference type="OrthoDB" id="9815602at2"/>
<organism evidence="4 5">
    <name type="scientific">Butyrivibrio fibrisolvens</name>
    <dbReference type="NCBI Taxonomy" id="831"/>
    <lineage>
        <taxon>Bacteria</taxon>
        <taxon>Bacillati</taxon>
        <taxon>Bacillota</taxon>
        <taxon>Clostridia</taxon>
        <taxon>Lachnospirales</taxon>
        <taxon>Lachnospiraceae</taxon>
        <taxon>Butyrivibrio</taxon>
    </lineage>
</organism>